<dbReference type="InterPro" id="IPR016162">
    <property type="entry name" value="Ald_DH_N"/>
</dbReference>
<dbReference type="KEGG" id="haa:A5892_17495"/>
<keyword evidence="1 4" id="KW-0056">Arginine metabolism</keyword>
<dbReference type="InterPro" id="IPR017649">
    <property type="entry name" value="SuccinylGlu_semiald_DH_AstD"/>
</dbReference>
<feature type="active site" evidence="4 5">
    <location>
        <position position="253"/>
    </location>
</feature>
<comment type="catalytic activity">
    <reaction evidence="4">
        <text>N-succinyl-L-glutamate 5-semialdehyde + NAD(+) + H2O = N-succinyl-L-glutamate + NADH + 2 H(+)</text>
        <dbReference type="Rhea" id="RHEA:10812"/>
        <dbReference type="ChEBI" id="CHEBI:15377"/>
        <dbReference type="ChEBI" id="CHEBI:15378"/>
        <dbReference type="ChEBI" id="CHEBI:57540"/>
        <dbReference type="ChEBI" id="CHEBI:57945"/>
        <dbReference type="ChEBI" id="CHEBI:58520"/>
        <dbReference type="ChEBI" id="CHEBI:58763"/>
        <dbReference type="EC" id="1.2.1.71"/>
    </reaction>
</comment>
<gene>
    <name evidence="4 7" type="primary">astD</name>
    <name evidence="7" type="ORF">A5892_17495</name>
</gene>
<evidence type="ECO:0000259" key="6">
    <source>
        <dbReference type="Pfam" id="PF00171"/>
    </source>
</evidence>
<comment type="pathway">
    <text evidence="4">Amino-acid degradation; L-arginine degradation via AST pathway; L-glutamate and succinate from L-arginine: step 4/5.</text>
</comment>
<dbReference type="NCBIfam" id="TIGR03240">
    <property type="entry name" value="arg_catab_astD"/>
    <property type="match status" value="1"/>
</dbReference>
<evidence type="ECO:0000313" key="7">
    <source>
        <dbReference type="EMBL" id="ANF59035.1"/>
    </source>
</evidence>
<dbReference type="PROSITE" id="PS00687">
    <property type="entry name" value="ALDEHYDE_DEHYDR_GLU"/>
    <property type="match status" value="1"/>
</dbReference>
<dbReference type="PROSITE" id="PS00070">
    <property type="entry name" value="ALDEHYDE_DEHYDR_CYS"/>
    <property type="match status" value="1"/>
</dbReference>
<evidence type="ECO:0000256" key="2">
    <source>
        <dbReference type="ARBA" id="ARBA00023002"/>
    </source>
</evidence>
<keyword evidence="8" id="KW-1185">Reference proteome</keyword>
<dbReference type="InterPro" id="IPR015590">
    <property type="entry name" value="Aldehyde_DH_dom"/>
</dbReference>
<evidence type="ECO:0000313" key="8">
    <source>
        <dbReference type="Proteomes" id="UP000077875"/>
    </source>
</evidence>
<dbReference type="HAMAP" id="MF_01174">
    <property type="entry name" value="Aldedh_AstD"/>
    <property type="match status" value="1"/>
</dbReference>
<dbReference type="InterPro" id="IPR016161">
    <property type="entry name" value="Ald_DH/histidinol_DH"/>
</dbReference>
<evidence type="ECO:0000256" key="5">
    <source>
        <dbReference type="PROSITE-ProRule" id="PRU10007"/>
    </source>
</evidence>
<dbReference type="UniPathway" id="UPA00185">
    <property type="reaction ID" value="UER00282"/>
</dbReference>
<name>A0A172YIZ9_9GAMM</name>
<evidence type="ECO:0000256" key="4">
    <source>
        <dbReference type="HAMAP-Rule" id="MF_01174"/>
    </source>
</evidence>
<feature type="binding site" evidence="4">
    <location>
        <begin position="230"/>
        <end position="235"/>
    </location>
    <ligand>
        <name>NAD(+)</name>
        <dbReference type="ChEBI" id="CHEBI:57540"/>
    </ligand>
</feature>
<organism evidence="7 8">
    <name type="scientific">Halotalea alkalilenta</name>
    <dbReference type="NCBI Taxonomy" id="376489"/>
    <lineage>
        <taxon>Bacteria</taxon>
        <taxon>Pseudomonadati</taxon>
        <taxon>Pseudomonadota</taxon>
        <taxon>Gammaproteobacteria</taxon>
        <taxon>Oceanospirillales</taxon>
        <taxon>Halomonadaceae</taxon>
        <taxon>Halotalea</taxon>
    </lineage>
</organism>
<dbReference type="EMBL" id="CP015243">
    <property type="protein sequence ID" value="ANF59035.1"/>
    <property type="molecule type" value="Genomic_DNA"/>
</dbReference>
<dbReference type="InterPro" id="IPR016160">
    <property type="entry name" value="Ald_DH_CS_CYS"/>
</dbReference>
<evidence type="ECO:0000256" key="1">
    <source>
        <dbReference type="ARBA" id="ARBA00022503"/>
    </source>
</evidence>
<dbReference type="AlphaFoldDB" id="A0A172YIZ9"/>
<dbReference type="Pfam" id="PF00171">
    <property type="entry name" value="Aldedh"/>
    <property type="match status" value="1"/>
</dbReference>
<feature type="domain" description="Aldehyde dehydrogenase" evidence="6">
    <location>
        <begin position="19"/>
        <end position="468"/>
    </location>
</feature>
<dbReference type="CDD" id="cd07095">
    <property type="entry name" value="ALDH_SGSD_AstD"/>
    <property type="match status" value="1"/>
</dbReference>
<dbReference type="Gene3D" id="3.40.309.10">
    <property type="entry name" value="Aldehyde Dehydrogenase, Chain A, domain 2"/>
    <property type="match status" value="1"/>
</dbReference>
<evidence type="ECO:0000256" key="3">
    <source>
        <dbReference type="ARBA" id="ARBA00023027"/>
    </source>
</evidence>
<keyword evidence="3 4" id="KW-0520">NAD</keyword>
<dbReference type="GO" id="GO:0019544">
    <property type="term" value="P:L-arginine catabolic process to L-glutamate"/>
    <property type="evidence" value="ECO:0007669"/>
    <property type="project" value="UniProtKB-UniRule"/>
</dbReference>
<dbReference type="RefSeq" id="WP_064123885.1">
    <property type="nucleotide sequence ID" value="NZ_CP015243.1"/>
</dbReference>
<dbReference type="GO" id="GO:0043824">
    <property type="term" value="F:succinylglutamate-semialdehyde dehydrogenase activity"/>
    <property type="evidence" value="ECO:0007669"/>
    <property type="project" value="UniProtKB-EC"/>
</dbReference>
<dbReference type="NCBIfam" id="NF006992">
    <property type="entry name" value="PRK09457.1"/>
    <property type="match status" value="1"/>
</dbReference>
<dbReference type="FunFam" id="3.40.605.10:FF:000010">
    <property type="entry name" value="N-succinylglutamate 5-semialdehyde dehydrogenase"/>
    <property type="match status" value="1"/>
</dbReference>
<dbReference type="PANTHER" id="PTHR11699">
    <property type="entry name" value="ALDEHYDE DEHYDROGENASE-RELATED"/>
    <property type="match status" value="1"/>
</dbReference>
<dbReference type="InterPro" id="IPR029510">
    <property type="entry name" value="Ald_DH_CS_GLU"/>
</dbReference>
<dbReference type="InterPro" id="IPR016163">
    <property type="entry name" value="Ald_DH_C"/>
</dbReference>
<accession>A0A172YIZ9</accession>
<dbReference type="STRING" id="376489.A5892_17495"/>
<dbReference type="EC" id="1.2.1.71" evidence="4"/>
<sequence length="495" mass="53288">MSDTPSLAPSRRQLIDGRWVDGEGARFDKRDPVAGTPLWEGASASEAQVRQAVAAARAAFPDWARAPLERRTALVERFRERLRAHRPTLARCFAEETGKPYWETLTEVDAMINKVNVSIEAQLERAGTRVADKGDMRARVSHRPHGVMAVFGPYNFPGHLPNGHIVPALLAGNCVVFKPSELTPKSADLVLGCWLEAGLPAGVINLLQGGREVGQALTRQRGLDGVLFTGSASSGKQIHAQFAGQVDKLLALELGGNNPLVVCDDCDIDAAVVNIVNSAFLSAGQRCSCARRLLVPDGDWGVALTERLIQTMARLRVGGQFDEPAPFYGGLVSPLAAERMLDAQRELEECGAQVLLRMHSLAEGTSLLSPGLVDATGVELPDEEYFGPLLTLYRYRDWDQAIELANRTRYGLAASLLGGDAAAWEDFSLRVRAGVVNWNRPTCGAASDAPFGGVKESGNHRPSAFYAADYCAYPVASMESPVLGLPATLPPGLQL</sequence>
<dbReference type="Proteomes" id="UP000077875">
    <property type="component" value="Chromosome"/>
</dbReference>
<reference evidence="7 8" key="1">
    <citation type="submission" date="2016-04" db="EMBL/GenBank/DDBJ databases">
        <title>Complete Genome Sequence of Halotalea alkalilenta IHB B 13600.</title>
        <authorList>
            <person name="Swarnkar M.K."/>
            <person name="Sharma A."/>
            <person name="Kaushal K."/>
            <person name="Soni R."/>
            <person name="Rana S."/>
            <person name="Singh A.K."/>
            <person name="Gulati A."/>
        </authorList>
    </citation>
    <scope>NUCLEOTIDE SEQUENCE [LARGE SCALE GENOMIC DNA]</scope>
    <source>
        <strain evidence="7 8">IHB B 13600</strain>
    </source>
</reference>
<comment type="function">
    <text evidence="4">Catalyzes the NAD-dependent reduction of succinylglutamate semialdehyde into succinylglutamate.</text>
</comment>
<proteinExistence type="inferred from homology"/>
<dbReference type="SUPFAM" id="SSF53720">
    <property type="entry name" value="ALDH-like"/>
    <property type="match status" value="1"/>
</dbReference>
<keyword evidence="2 4" id="KW-0560">Oxidoreductase</keyword>
<feature type="active site" evidence="4">
    <location>
        <position position="287"/>
    </location>
</feature>
<comment type="similarity">
    <text evidence="4">Belongs to the aldehyde dehydrogenase family. AstD subfamily.</text>
</comment>
<protein>
    <recommendedName>
        <fullName evidence="4">N-succinylglutamate 5-semialdehyde dehydrogenase</fullName>
        <ecNumber evidence="4">1.2.1.71</ecNumber>
    </recommendedName>
    <alternativeName>
        <fullName evidence="4">Succinylglutamic semialdehyde dehydrogenase</fullName>
        <shortName evidence="4">SGSD</shortName>
    </alternativeName>
</protein>
<dbReference type="Gene3D" id="3.40.605.10">
    <property type="entry name" value="Aldehyde Dehydrogenase, Chain A, domain 1"/>
    <property type="match status" value="1"/>
</dbReference>
<dbReference type="GO" id="GO:0019545">
    <property type="term" value="P:L-arginine catabolic process to succinate"/>
    <property type="evidence" value="ECO:0007669"/>
    <property type="project" value="UniProtKB-UniRule"/>
</dbReference>